<comment type="caution">
    <text evidence="4">The sequence shown here is derived from an EMBL/GenBank/DDBJ whole genome shotgun (WGS) entry which is preliminary data.</text>
</comment>
<keyword evidence="2" id="KW-0597">Phosphoprotein</keyword>
<dbReference type="SUPFAM" id="SSF52172">
    <property type="entry name" value="CheY-like"/>
    <property type="match status" value="1"/>
</dbReference>
<organism evidence="4 5">
    <name type="scientific">Labedaea rhizosphaerae</name>
    <dbReference type="NCBI Taxonomy" id="598644"/>
    <lineage>
        <taxon>Bacteria</taxon>
        <taxon>Bacillati</taxon>
        <taxon>Actinomycetota</taxon>
        <taxon>Actinomycetes</taxon>
        <taxon>Pseudonocardiales</taxon>
        <taxon>Pseudonocardiaceae</taxon>
        <taxon>Labedaea</taxon>
    </lineage>
</organism>
<dbReference type="Gene3D" id="3.60.40.10">
    <property type="entry name" value="PPM-type phosphatase domain"/>
    <property type="match status" value="1"/>
</dbReference>
<dbReference type="InterPro" id="IPR052016">
    <property type="entry name" value="Bact_Sigma-Reg"/>
</dbReference>
<dbReference type="SMART" id="SM00331">
    <property type="entry name" value="PP2C_SIG"/>
    <property type="match status" value="1"/>
</dbReference>
<dbReference type="PROSITE" id="PS50110">
    <property type="entry name" value="RESPONSE_REGULATORY"/>
    <property type="match status" value="1"/>
</dbReference>
<evidence type="ECO:0000313" key="4">
    <source>
        <dbReference type="EMBL" id="TDP97508.1"/>
    </source>
</evidence>
<name>A0A4V3CZC7_LABRH</name>
<accession>A0A4V3CZC7</accession>
<feature type="domain" description="Response regulatory" evidence="3">
    <location>
        <begin position="30"/>
        <end position="142"/>
    </location>
</feature>
<protein>
    <submittedName>
        <fullName evidence="4">Response regulator receiver domain-containing protein</fullName>
    </submittedName>
</protein>
<dbReference type="EMBL" id="SNXZ01000003">
    <property type="protein sequence ID" value="TDP97508.1"/>
    <property type="molecule type" value="Genomic_DNA"/>
</dbReference>
<evidence type="ECO:0000256" key="2">
    <source>
        <dbReference type="PROSITE-ProRule" id="PRU00169"/>
    </source>
</evidence>
<dbReference type="Pfam" id="PF07228">
    <property type="entry name" value="SpoIIE"/>
    <property type="match status" value="1"/>
</dbReference>
<dbReference type="InterPro" id="IPR001932">
    <property type="entry name" value="PPM-type_phosphatase-like_dom"/>
</dbReference>
<dbReference type="GO" id="GO:0000160">
    <property type="term" value="P:phosphorelay signal transduction system"/>
    <property type="evidence" value="ECO:0007669"/>
    <property type="project" value="InterPro"/>
</dbReference>
<dbReference type="InterPro" id="IPR036457">
    <property type="entry name" value="PPM-type-like_dom_sf"/>
</dbReference>
<evidence type="ECO:0000313" key="5">
    <source>
        <dbReference type="Proteomes" id="UP000295444"/>
    </source>
</evidence>
<sequence length="413" mass="44736">MAAGFDDTREHLVMEAIATGSGRRGAVLLRILLVEDDAGDAFLVQELLADVEHPVELTWVQSIAEAEEKLAGKDCVLVDLGLPDATGLQAVQRLRVLGTPVVVLTGLADEDQAIAAVAAGAQDYLVKGQVDGPLLTRVLRYAVERARSEEVQRQLREAQLHAREKARLERGLLPSPVLTDERMEFVPRYRPGMRQMLLGGDFYDVVQTADGAVHTVIGDVCGHGPDEAALGVCLRVAWRTMMLAGRPADETLATMQQVLVHERYLDGLFATACMFSVAPDRSWGELRLAGHPPPLLLGPGGASQLSAPVGLPLGIRDRGTWPAARVELGQSWSVLFYTDGIIEAKIGSGPERFGVEGLTEIFSAVLAEDPSWREHPLTAIDQVLARVESMTDEDLLDDVAVLMLRRKDEGAHG</sequence>
<dbReference type="InterPro" id="IPR011006">
    <property type="entry name" value="CheY-like_superfamily"/>
</dbReference>
<proteinExistence type="predicted"/>
<dbReference type="Gene3D" id="3.40.50.2300">
    <property type="match status" value="1"/>
</dbReference>
<dbReference type="SMART" id="SM00448">
    <property type="entry name" value="REC"/>
    <property type="match status" value="1"/>
</dbReference>
<dbReference type="Proteomes" id="UP000295444">
    <property type="component" value="Unassembled WGS sequence"/>
</dbReference>
<dbReference type="PANTHER" id="PTHR43156">
    <property type="entry name" value="STAGE II SPORULATION PROTEIN E-RELATED"/>
    <property type="match status" value="1"/>
</dbReference>
<dbReference type="AlphaFoldDB" id="A0A4V3CZC7"/>
<dbReference type="Pfam" id="PF00072">
    <property type="entry name" value="Response_reg"/>
    <property type="match status" value="1"/>
</dbReference>
<keyword evidence="1" id="KW-0378">Hydrolase</keyword>
<feature type="modified residue" description="4-aspartylphosphate" evidence="2">
    <location>
        <position position="79"/>
    </location>
</feature>
<evidence type="ECO:0000259" key="3">
    <source>
        <dbReference type="PROSITE" id="PS50110"/>
    </source>
</evidence>
<dbReference type="InterPro" id="IPR001789">
    <property type="entry name" value="Sig_transdc_resp-reg_receiver"/>
</dbReference>
<dbReference type="PANTHER" id="PTHR43156:SF2">
    <property type="entry name" value="STAGE II SPORULATION PROTEIN E"/>
    <property type="match status" value="1"/>
</dbReference>
<evidence type="ECO:0000256" key="1">
    <source>
        <dbReference type="ARBA" id="ARBA00022801"/>
    </source>
</evidence>
<dbReference type="CDD" id="cd00156">
    <property type="entry name" value="REC"/>
    <property type="match status" value="1"/>
</dbReference>
<dbReference type="RefSeq" id="WP_243754144.1">
    <property type="nucleotide sequence ID" value="NZ_SNXZ01000003.1"/>
</dbReference>
<gene>
    <name evidence="4" type="ORF">EV186_103472</name>
</gene>
<dbReference type="GO" id="GO:0016791">
    <property type="term" value="F:phosphatase activity"/>
    <property type="evidence" value="ECO:0007669"/>
    <property type="project" value="TreeGrafter"/>
</dbReference>
<keyword evidence="5" id="KW-1185">Reference proteome</keyword>
<reference evidence="4 5" key="1">
    <citation type="submission" date="2019-03" db="EMBL/GenBank/DDBJ databases">
        <title>Genomic Encyclopedia of Type Strains, Phase IV (KMG-IV): sequencing the most valuable type-strain genomes for metagenomic binning, comparative biology and taxonomic classification.</title>
        <authorList>
            <person name="Goeker M."/>
        </authorList>
    </citation>
    <scope>NUCLEOTIDE SEQUENCE [LARGE SCALE GENOMIC DNA]</scope>
    <source>
        <strain evidence="4 5">DSM 45361</strain>
    </source>
</reference>